<dbReference type="EMBL" id="WOTH01000023">
    <property type="protein sequence ID" value="NHO54441.1"/>
    <property type="molecule type" value="Genomic_DNA"/>
</dbReference>
<dbReference type="AlphaFoldDB" id="A0A967EDM2"/>
<dbReference type="PANTHER" id="PTHR36573:SF1">
    <property type="entry name" value="INTERMEMBRANE PHOSPHOLIPID TRANSPORT SYSTEM BINDING PROTEIN MLAC"/>
    <property type="match status" value="1"/>
</dbReference>
<evidence type="ECO:0000256" key="1">
    <source>
        <dbReference type="SAM" id="SignalP"/>
    </source>
</evidence>
<dbReference type="PANTHER" id="PTHR36573">
    <property type="entry name" value="INTERMEMBRANE PHOSPHOLIPID TRANSPORT SYSTEM BINDING PROTEIN MLAC"/>
    <property type="match status" value="1"/>
</dbReference>
<name>A0A967EDM2_9PROT</name>
<protein>
    <submittedName>
        <fullName evidence="2">Toluene transporter</fullName>
    </submittedName>
</protein>
<reference evidence="2" key="1">
    <citation type="submission" date="2019-11" db="EMBL/GenBank/DDBJ databases">
        <title>Description of new Acetobacter species.</title>
        <authorList>
            <person name="Cleenwerck I."/>
            <person name="Sombolestani A.S."/>
        </authorList>
    </citation>
    <scope>NUCLEOTIDE SEQUENCE</scope>
    <source>
        <strain evidence="2">LMG 1626</strain>
    </source>
</reference>
<dbReference type="InterPro" id="IPR008869">
    <property type="entry name" value="MlaC/ttg2D"/>
</dbReference>
<keyword evidence="3" id="KW-1185">Reference proteome</keyword>
<gene>
    <name evidence="2" type="ORF">GOB87_10835</name>
</gene>
<evidence type="ECO:0000313" key="2">
    <source>
        <dbReference type="EMBL" id="NHO54441.1"/>
    </source>
</evidence>
<comment type="caution">
    <text evidence="2">The sequence shown here is derived from an EMBL/GenBank/DDBJ whole genome shotgun (WGS) entry which is preliminary data.</text>
</comment>
<sequence>MIRFRLPALSALMLGAAISIASVPAVHAQATTAVTAPVQSLDQALDTIQKKESGSFQARTQILAPVVDRVYDLEAVLRSSVGASRYMQLSAEEKQKLLAAFREYTVARYLSSFKPGSDAKFTLSSEVRPSPVGSDQIVTTHIGSADNMPGTEIDYILRQENGAWKIVDVLLDGHISQAAAQRSDFGSTLTSGGVDGLITVLEQKVKTFSEN</sequence>
<dbReference type="InterPro" id="IPR042245">
    <property type="entry name" value="Tgt2/MlaC_sf"/>
</dbReference>
<feature type="chain" id="PRO_5037421265" evidence="1">
    <location>
        <begin position="22"/>
        <end position="211"/>
    </location>
</feature>
<evidence type="ECO:0000313" key="3">
    <source>
        <dbReference type="Proteomes" id="UP000597459"/>
    </source>
</evidence>
<organism evidence="2 3">
    <name type="scientific">Acetobacter estunensis</name>
    <dbReference type="NCBI Taxonomy" id="104097"/>
    <lineage>
        <taxon>Bacteria</taxon>
        <taxon>Pseudomonadati</taxon>
        <taxon>Pseudomonadota</taxon>
        <taxon>Alphaproteobacteria</taxon>
        <taxon>Acetobacterales</taxon>
        <taxon>Acetobacteraceae</taxon>
        <taxon>Acetobacter</taxon>
    </lineage>
</organism>
<proteinExistence type="predicted"/>
<dbReference type="Gene3D" id="3.10.450.710">
    <property type="entry name" value="Tgt2/MlaC"/>
    <property type="match status" value="1"/>
</dbReference>
<dbReference type="Pfam" id="PF05494">
    <property type="entry name" value="MlaC"/>
    <property type="match status" value="1"/>
</dbReference>
<dbReference type="NCBIfam" id="TIGR03481">
    <property type="entry name" value="HpnM"/>
    <property type="match status" value="1"/>
</dbReference>
<accession>A0A967EDM2</accession>
<dbReference type="Proteomes" id="UP000597459">
    <property type="component" value="Unassembled WGS sequence"/>
</dbReference>
<dbReference type="RefSeq" id="WP_166316449.1">
    <property type="nucleotide sequence ID" value="NZ_JAHRDV010000006.1"/>
</dbReference>
<feature type="signal peptide" evidence="1">
    <location>
        <begin position="1"/>
        <end position="21"/>
    </location>
</feature>
<dbReference type="InterPro" id="IPR017842">
    <property type="entry name" value="Hopanoid_biosyn-assoc_HpnM"/>
</dbReference>
<keyword evidence="1" id="KW-0732">Signal</keyword>